<dbReference type="GO" id="GO:0000160">
    <property type="term" value="P:phosphorelay signal transduction system"/>
    <property type="evidence" value="ECO:0007669"/>
    <property type="project" value="InterPro"/>
</dbReference>
<dbReference type="PANTHER" id="PTHR45228:SF1">
    <property type="entry name" value="CYCLIC DI-GMP PHOSPHODIESTERASE TM_0186"/>
    <property type="match status" value="1"/>
</dbReference>
<accession>A0A0D8I8U4</accession>
<protein>
    <recommendedName>
        <fullName evidence="1">Stage 0 sporulation protein A homolog</fullName>
    </recommendedName>
</protein>
<evidence type="ECO:0000313" key="4">
    <source>
        <dbReference type="Proteomes" id="UP000035704"/>
    </source>
</evidence>
<dbReference type="InterPro" id="IPR052020">
    <property type="entry name" value="Cyclic_di-GMP/3'3'-cGAMP_PDE"/>
</dbReference>
<dbReference type="PROSITE" id="PS51832">
    <property type="entry name" value="HD_GYP"/>
    <property type="match status" value="1"/>
</dbReference>
<dbReference type="InterPro" id="IPR001789">
    <property type="entry name" value="Sig_transdc_resp-reg_receiver"/>
</dbReference>
<dbReference type="SMART" id="SM00448">
    <property type="entry name" value="REC"/>
    <property type="match status" value="1"/>
</dbReference>
<dbReference type="CDD" id="cd17551">
    <property type="entry name" value="REC_RpfG-like"/>
    <property type="match status" value="1"/>
</dbReference>
<dbReference type="InterPro" id="IPR037522">
    <property type="entry name" value="HD_GYP_dom"/>
</dbReference>
<name>A0A0D8I8U4_9CLOT</name>
<dbReference type="InterPro" id="IPR003607">
    <property type="entry name" value="HD/PDEase_dom"/>
</dbReference>
<dbReference type="RefSeq" id="WP_044825302.1">
    <property type="nucleotide sequence ID" value="NZ_CP009687.1"/>
</dbReference>
<comment type="function">
    <text evidence="2">May play the central regulatory role in sporulation. It may be an element of the effector pathway responsible for the activation of sporulation genes in response to nutritional stress. Spo0A may act in concert with spo0H (a sigma factor) to control the expression of some genes that are critical to the sporulation process.</text>
</comment>
<dbReference type="STRING" id="84022.CACET_c28460"/>
<sequence length="351" mass="40514">MINKEKFLNAKVLIVDDMRTNIMLMEKILRKEGYKNIYTTTDPKEAVVMYPVLEPDIVLLDLNMPFMDGFKVMEKLKRIDRRSYLPILVLTASDDMENRNRALEEGARDFLGKPFNKREVLNRIHNIIEVKLLYNKVELQNQNLERKIAERTRELKRSELEIARRLAIAGEFRDNDTGNHIVRVGKYAEILARVLGMEASYSHILLHAAPLHDIGKIGIPDNILLKPGKLTEEEWEIMKTHSDIGGEILSGGRSQLMKMAEVIAYTHHEKYDGSGYPKGLKGEEIPIEGRIVAICDFFDAVTTPRPYKHAWHIDAAVDEMLRLRGSHFEPRLLEVFMKILPQIIKIKEAYE</sequence>
<dbReference type="PANTHER" id="PTHR45228">
    <property type="entry name" value="CYCLIC DI-GMP PHOSPHODIESTERASE TM_0186-RELATED"/>
    <property type="match status" value="1"/>
</dbReference>
<evidence type="ECO:0000256" key="1">
    <source>
        <dbReference type="ARBA" id="ARBA00018672"/>
    </source>
</evidence>
<dbReference type="Pfam" id="PF00072">
    <property type="entry name" value="Response_reg"/>
    <property type="match status" value="1"/>
</dbReference>
<dbReference type="Gene3D" id="3.40.50.2300">
    <property type="match status" value="1"/>
</dbReference>
<dbReference type="SMART" id="SM00471">
    <property type="entry name" value="HDc"/>
    <property type="match status" value="1"/>
</dbReference>
<dbReference type="PROSITE" id="PS50110">
    <property type="entry name" value="RESPONSE_REGULATORY"/>
    <property type="match status" value="1"/>
</dbReference>
<gene>
    <name evidence="3" type="primary">rpfG2</name>
    <name evidence="3" type="ORF">CACET_c28460</name>
</gene>
<dbReference type="EMBL" id="CP009687">
    <property type="protein sequence ID" value="AKL96291.1"/>
    <property type="molecule type" value="Genomic_DNA"/>
</dbReference>
<dbReference type="Pfam" id="PF13487">
    <property type="entry name" value="HD_5"/>
    <property type="match status" value="1"/>
</dbReference>
<proteinExistence type="predicted"/>
<evidence type="ECO:0000256" key="2">
    <source>
        <dbReference type="ARBA" id="ARBA00024867"/>
    </source>
</evidence>
<dbReference type="CDD" id="cd00077">
    <property type="entry name" value="HDc"/>
    <property type="match status" value="1"/>
</dbReference>
<keyword evidence="4" id="KW-1185">Reference proteome</keyword>
<dbReference type="SUPFAM" id="SSF109604">
    <property type="entry name" value="HD-domain/PDEase-like"/>
    <property type="match status" value="1"/>
</dbReference>
<dbReference type="OrthoDB" id="9804747at2"/>
<dbReference type="KEGG" id="cace:CACET_c28460"/>
<evidence type="ECO:0000313" key="3">
    <source>
        <dbReference type="EMBL" id="AKL96291.1"/>
    </source>
</evidence>
<organism evidence="3 4">
    <name type="scientific">Clostridium aceticum</name>
    <dbReference type="NCBI Taxonomy" id="84022"/>
    <lineage>
        <taxon>Bacteria</taxon>
        <taxon>Bacillati</taxon>
        <taxon>Bacillota</taxon>
        <taxon>Clostridia</taxon>
        <taxon>Eubacteriales</taxon>
        <taxon>Clostridiaceae</taxon>
        <taxon>Clostridium</taxon>
    </lineage>
</organism>
<dbReference type="AlphaFoldDB" id="A0A0D8I8U4"/>
<dbReference type="InterPro" id="IPR011006">
    <property type="entry name" value="CheY-like_superfamily"/>
</dbReference>
<dbReference type="Gene3D" id="1.10.3210.10">
    <property type="entry name" value="Hypothetical protein af1432"/>
    <property type="match status" value="1"/>
</dbReference>
<dbReference type="PATRIC" id="fig|84022.5.peg.782"/>
<dbReference type="Proteomes" id="UP000035704">
    <property type="component" value="Chromosome"/>
</dbReference>
<dbReference type="SUPFAM" id="SSF52172">
    <property type="entry name" value="CheY-like"/>
    <property type="match status" value="1"/>
</dbReference>
<reference evidence="3 4" key="1">
    <citation type="submission" date="2014-10" db="EMBL/GenBank/DDBJ databases">
        <title>Genome sequence of Clostridium aceticum DSM 1496.</title>
        <authorList>
            <person name="Poehlein A."/>
            <person name="Schiel-Bengelsdorf B."/>
            <person name="Gottschalk G."/>
            <person name="Duerre P."/>
            <person name="Daniel R."/>
        </authorList>
    </citation>
    <scope>NUCLEOTIDE SEQUENCE [LARGE SCALE GENOMIC DNA]</scope>
    <source>
        <strain evidence="3 4">DSM 1496</strain>
    </source>
</reference>